<comment type="subcellular location">
    <subcellularLocation>
        <location evidence="1">Membrane</location>
    </subcellularLocation>
</comment>
<proteinExistence type="inferred from homology"/>
<dbReference type="Proteomes" id="UP000261360">
    <property type="component" value="Unplaced"/>
</dbReference>
<accession>A0A3B4WVX9</accession>
<organism evidence="9 10">
    <name type="scientific">Seriola lalandi dorsalis</name>
    <dbReference type="NCBI Taxonomy" id="1841481"/>
    <lineage>
        <taxon>Eukaryota</taxon>
        <taxon>Metazoa</taxon>
        <taxon>Chordata</taxon>
        <taxon>Craniata</taxon>
        <taxon>Vertebrata</taxon>
        <taxon>Euteleostomi</taxon>
        <taxon>Actinopterygii</taxon>
        <taxon>Neopterygii</taxon>
        <taxon>Teleostei</taxon>
        <taxon>Neoteleostei</taxon>
        <taxon>Acanthomorphata</taxon>
        <taxon>Carangaria</taxon>
        <taxon>Carangiformes</taxon>
        <taxon>Carangidae</taxon>
        <taxon>Seriola</taxon>
    </lineage>
</organism>
<dbReference type="GO" id="GO:0046933">
    <property type="term" value="F:proton-transporting ATP synthase activity, rotational mechanism"/>
    <property type="evidence" value="ECO:0007669"/>
    <property type="project" value="InterPro"/>
</dbReference>
<dbReference type="InterPro" id="IPR026015">
    <property type="entry name" value="ATP_synth_OSCP/delta_N_sf"/>
</dbReference>
<reference evidence="9" key="2">
    <citation type="submission" date="2025-09" db="UniProtKB">
        <authorList>
            <consortium name="Ensembl"/>
        </authorList>
    </citation>
    <scope>IDENTIFICATION</scope>
</reference>
<evidence type="ECO:0000313" key="9">
    <source>
        <dbReference type="Ensembl" id="ENSSLDP00000008070.1"/>
    </source>
</evidence>
<dbReference type="PRINTS" id="PR00125">
    <property type="entry name" value="ATPASEDELTA"/>
</dbReference>
<dbReference type="Pfam" id="PF00213">
    <property type="entry name" value="OSCP"/>
    <property type="match status" value="1"/>
</dbReference>
<evidence type="ECO:0000256" key="2">
    <source>
        <dbReference type="ARBA" id="ARBA00007046"/>
    </source>
</evidence>
<evidence type="ECO:0000256" key="1">
    <source>
        <dbReference type="ARBA" id="ARBA00004370"/>
    </source>
</evidence>
<evidence type="ECO:0000313" key="10">
    <source>
        <dbReference type="Proteomes" id="UP000261360"/>
    </source>
</evidence>
<evidence type="ECO:0000256" key="5">
    <source>
        <dbReference type="ARBA" id="ARBA00023065"/>
    </source>
</evidence>
<protein>
    <recommendedName>
        <fullName evidence="8">Oligomycin sensitivity conferral protein</fullName>
    </recommendedName>
</protein>
<keyword evidence="4" id="KW-0375">Hydrogen ion transport</keyword>
<keyword evidence="7" id="KW-0066">ATP synthesis</keyword>
<dbReference type="GO" id="GO:0016020">
    <property type="term" value="C:membrane"/>
    <property type="evidence" value="ECO:0007669"/>
    <property type="project" value="UniProtKB-SubCell"/>
</dbReference>
<dbReference type="STRING" id="1841481.ENSSLDP00000008070"/>
<evidence type="ECO:0000256" key="4">
    <source>
        <dbReference type="ARBA" id="ARBA00022781"/>
    </source>
</evidence>
<dbReference type="PANTHER" id="PTHR11910">
    <property type="entry name" value="ATP SYNTHASE DELTA CHAIN"/>
    <property type="match status" value="1"/>
</dbReference>
<evidence type="ECO:0000256" key="8">
    <source>
        <dbReference type="ARBA" id="ARBA00033369"/>
    </source>
</evidence>
<comment type="similarity">
    <text evidence="2">Belongs to the ATPase delta chain family.</text>
</comment>
<evidence type="ECO:0000256" key="3">
    <source>
        <dbReference type="ARBA" id="ARBA00022448"/>
    </source>
</evidence>
<reference evidence="9" key="1">
    <citation type="submission" date="2025-08" db="UniProtKB">
        <authorList>
            <consortium name="Ensembl"/>
        </authorList>
    </citation>
    <scope>IDENTIFICATION</scope>
</reference>
<dbReference type="GeneTree" id="ENSGT00390000015060"/>
<dbReference type="Ensembl" id="ENSSLDT00000008332.1">
    <property type="protein sequence ID" value="ENSSLDP00000008070.1"/>
    <property type="gene ID" value="ENSSLDG00000006415.1"/>
</dbReference>
<evidence type="ECO:0000256" key="7">
    <source>
        <dbReference type="ARBA" id="ARBA00023310"/>
    </source>
</evidence>
<keyword evidence="3" id="KW-0813">Transport</keyword>
<dbReference type="Gene3D" id="1.10.520.20">
    <property type="entry name" value="N-terminal domain of the delta subunit of the F1F0-ATP synthase"/>
    <property type="match status" value="1"/>
</dbReference>
<keyword evidence="6" id="KW-0472">Membrane</keyword>
<dbReference type="SUPFAM" id="SSF47928">
    <property type="entry name" value="N-terminal domain of the delta subunit of the F1F0-ATP synthase"/>
    <property type="match status" value="1"/>
</dbReference>
<name>A0A3B4WVX9_SERLL</name>
<evidence type="ECO:0000256" key="6">
    <source>
        <dbReference type="ARBA" id="ARBA00023136"/>
    </source>
</evidence>
<keyword evidence="5" id="KW-0406">Ion transport</keyword>
<keyword evidence="10" id="KW-1185">Reference proteome</keyword>
<sequence>MLARGLGRTRRAGTRALSSLPETPPLPLFGIGGRYATAIYTAAAKKGELEKVDTDLKAFSEALEGMPALTAFIGNPNVPRAEKAATLVACLDKMGGCTTSKNAVAVVADGGRSTDLKKVLSMFNELMVAAKGEVTAHPARQRGAWGLQGV</sequence>
<dbReference type="AlphaFoldDB" id="A0A3B4WVX9"/>
<dbReference type="InterPro" id="IPR000711">
    <property type="entry name" value="ATPase_OSCP/dsu"/>
</dbReference>